<protein>
    <recommendedName>
        <fullName evidence="2">Fungal lipase-type domain-containing protein</fullName>
    </recommendedName>
</protein>
<keyword evidence="1" id="KW-0732">Signal</keyword>
<dbReference type="InterPro" id="IPR029058">
    <property type="entry name" value="AB_hydrolase_fold"/>
</dbReference>
<dbReference type="PANTHER" id="PTHR45908">
    <property type="entry name" value="PROTEIN CBG11750-RELATED"/>
    <property type="match status" value="1"/>
</dbReference>
<gene>
    <name evidence="3" type="ORF">MSPICULIGERA_LOCUS15350</name>
</gene>
<evidence type="ECO:0000313" key="4">
    <source>
        <dbReference type="Proteomes" id="UP001177023"/>
    </source>
</evidence>
<dbReference type="CDD" id="cd00519">
    <property type="entry name" value="Lipase_3"/>
    <property type="match status" value="1"/>
</dbReference>
<dbReference type="Proteomes" id="UP001177023">
    <property type="component" value="Unassembled WGS sequence"/>
</dbReference>
<evidence type="ECO:0000313" key="3">
    <source>
        <dbReference type="EMBL" id="CAJ0577071.1"/>
    </source>
</evidence>
<feature type="non-terminal residue" evidence="3">
    <location>
        <position position="296"/>
    </location>
</feature>
<dbReference type="Pfam" id="PF01764">
    <property type="entry name" value="Lipase_3"/>
    <property type="match status" value="1"/>
</dbReference>
<keyword evidence="4" id="KW-1185">Reference proteome</keyword>
<organism evidence="3 4">
    <name type="scientific">Mesorhabditis spiculigera</name>
    <dbReference type="NCBI Taxonomy" id="96644"/>
    <lineage>
        <taxon>Eukaryota</taxon>
        <taxon>Metazoa</taxon>
        <taxon>Ecdysozoa</taxon>
        <taxon>Nematoda</taxon>
        <taxon>Chromadorea</taxon>
        <taxon>Rhabditida</taxon>
        <taxon>Rhabditina</taxon>
        <taxon>Rhabditomorpha</taxon>
        <taxon>Rhabditoidea</taxon>
        <taxon>Rhabditidae</taxon>
        <taxon>Mesorhabditinae</taxon>
        <taxon>Mesorhabditis</taxon>
    </lineage>
</organism>
<dbReference type="AlphaFoldDB" id="A0AA36CZG5"/>
<reference evidence="3" key="1">
    <citation type="submission" date="2023-06" db="EMBL/GenBank/DDBJ databases">
        <authorList>
            <person name="Delattre M."/>
        </authorList>
    </citation>
    <scope>NUCLEOTIDE SEQUENCE</scope>
    <source>
        <strain evidence="3">AF72</strain>
    </source>
</reference>
<dbReference type="InterPro" id="IPR002921">
    <property type="entry name" value="Fungal_lipase-type"/>
</dbReference>
<feature type="domain" description="Fungal lipase-type" evidence="2">
    <location>
        <begin position="96"/>
        <end position="230"/>
    </location>
</feature>
<feature type="signal peptide" evidence="1">
    <location>
        <begin position="1"/>
        <end position="16"/>
    </location>
</feature>
<dbReference type="EMBL" id="CATQJA010002648">
    <property type="protein sequence ID" value="CAJ0577071.1"/>
    <property type="molecule type" value="Genomic_DNA"/>
</dbReference>
<name>A0AA36CZG5_9BILA</name>
<accession>A0AA36CZG5</accession>
<dbReference type="GO" id="GO:0006629">
    <property type="term" value="P:lipid metabolic process"/>
    <property type="evidence" value="ECO:0007669"/>
    <property type="project" value="InterPro"/>
</dbReference>
<comment type="caution">
    <text evidence="3">The sequence shown here is derived from an EMBL/GenBank/DDBJ whole genome shotgun (WGS) entry which is preliminary data.</text>
</comment>
<evidence type="ECO:0000259" key="2">
    <source>
        <dbReference type="Pfam" id="PF01764"/>
    </source>
</evidence>
<sequence>MRSFVVTIAILAGVLAMPFDLEEAKRRDASLYSDDVARHVFFPLAMSTYSHDPQKCITTAAQGKLRRFVNVQCDIDKQDTCAGYTAVSDAQKAIILSFRGTSGNSQLVLEIVEALHQMVPFAGGNVAYYFYNAFLSVWNGGMKQDFLALRNANPGYEIWITGHSLGGAMAAVAANFIATTQNITGTPVKFMTFGEPRTGDKNFADAHDSRFPFSFRVIHNHDIVPQVPFPFMGYRHHGAEVWYENTMGNGASYKICEQQEDKNCSDGTLDVWEPDHDDYFGLKDGQAWFDSGCPKF</sequence>
<dbReference type="Gene3D" id="3.40.50.1820">
    <property type="entry name" value="alpha/beta hydrolase"/>
    <property type="match status" value="1"/>
</dbReference>
<dbReference type="SUPFAM" id="SSF53474">
    <property type="entry name" value="alpha/beta-Hydrolases"/>
    <property type="match status" value="1"/>
</dbReference>
<evidence type="ECO:0000256" key="1">
    <source>
        <dbReference type="SAM" id="SignalP"/>
    </source>
</evidence>
<proteinExistence type="predicted"/>
<feature type="chain" id="PRO_5041420686" description="Fungal lipase-type domain-containing protein" evidence="1">
    <location>
        <begin position="17"/>
        <end position="296"/>
    </location>
</feature>